<dbReference type="InterPro" id="IPR057106">
    <property type="entry name" value="NXPE4_C"/>
</dbReference>
<keyword evidence="5" id="KW-1185">Reference proteome</keyword>
<dbReference type="AlphaFoldDB" id="A0A401SF45"/>
<comment type="similarity">
    <text evidence="1">Belongs to the NXPE family.</text>
</comment>
<dbReference type="PANTHER" id="PTHR16165">
    <property type="entry name" value="NXPE FAMILY MEMBER"/>
    <property type="match status" value="1"/>
</dbReference>
<dbReference type="Proteomes" id="UP000287033">
    <property type="component" value="Unassembled WGS sequence"/>
</dbReference>
<accession>A0A401SF45</accession>
<dbReference type="Pfam" id="PF06312">
    <property type="entry name" value="Neurexophilin"/>
    <property type="match status" value="1"/>
</dbReference>
<dbReference type="SUPFAM" id="SSF81296">
    <property type="entry name" value="E set domains"/>
    <property type="match status" value="1"/>
</dbReference>
<evidence type="ECO:0000313" key="5">
    <source>
        <dbReference type="Proteomes" id="UP000287033"/>
    </source>
</evidence>
<organism evidence="4 5">
    <name type="scientific">Chiloscyllium punctatum</name>
    <name type="common">Brownbanded bambooshark</name>
    <name type="synonym">Hemiscyllium punctatum</name>
    <dbReference type="NCBI Taxonomy" id="137246"/>
    <lineage>
        <taxon>Eukaryota</taxon>
        <taxon>Metazoa</taxon>
        <taxon>Chordata</taxon>
        <taxon>Craniata</taxon>
        <taxon>Vertebrata</taxon>
        <taxon>Chondrichthyes</taxon>
        <taxon>Elasmobranchii</taxon>
        <taxon>Galeomorphii</taxon>
        <taxon>Galeoidea</taxon>
        <taxon>Orectolobiformes</taxon>
        <taxon>Hemiscylliidae</taxon>
        <taxon>Chiloscyllium</taxon>
    </lineage>
</organism>
<name>A0A401SF45_CHIPU</name>
<comment type="caution">
    <text evidence="4">The sequence shown here is derived from an EMBL/GenBank/DDBJ whole genome shotgun (WGS) entry which is preliminary data.</text>
</comment>
<evidence type="ECO:0000256" key="1">
    <source>
        <dbReference type="ARBA" id="ARBA00005431"/>
    </source>
</evidence>
<dbReference type="Pfam" id="PF24536">
    <property type="entry name" value="NXPE4_C"/>
    <property type="match status" value="1"/>
</dbReference>
<dbReference type="InterPro" id="IPR014756">
    <property type="entry name" value="Ig_E-set"/>
</dbReference>
<dbReference type="PANTHER" id="PTHR16165:SF9">
    <property type="entry name" value="NXPE FAMILY MEMBER 3"/>
    <property type="match status" value="1"/>
</dbReference>
<proteinExistence type="inferred from homology"/>
<evidence type="ECO:0000259" key="3">
    <source>
        <dbReference type="Pfam" id="PF24536"/>
    </source>
</evidence>
<dbReference type="InterPro" id="IPR013783">
    <property type="entry name" value="Ig-like_fold"/>
</dbReference>
<dbReference type="InterPro" id="IPR026845">
    <property type="entry name" value="NXPH/NXPE"/>
</dbReference>
<dbReference type="OrthoDB" id="5950832at2759"/>
<gene>
    <name evidence="4" type="ORF">chiPu_0007408</name>
</gene>
<reference evidence="4 5" key="1">
    <citation type="journal article" date="2018" name="Nat. Ecol. Evol.">
        <title>Shark genomes provide insights into elasmobranch evolution and the origin of vertebrates.</title>
        <authorList>
            <person name="Hara Y"/>
            <person name="Yamaguchi K"/>
            <person name="Onimaru K"/>
            <person name="Kadota M"/>
            <person name="Koyanagi M"/>
            <person name="Keeley SD"/>
            <person name="Tatsumi K"/>
            <person name="Tanaka K"/>
            <person name="Motone F"/>
            <person name="Kageyama Y"/>
            <person name="Nozu R"/>
            <person name="Adachi N"/>
            <person name="Nishimura O"/>
            <person name="Nakagawa R"/>
            <person name="Tanegashima C"/>
            <person name="Kiyatake I"/>
            <person name="Matsumoto R"/>
            <person name="Murakumo K"/>
            <person name="Nishida K"/>
            <person name="Terakita A"/>
            <person name="Kuratani S"/>
            <person name="Sato K"/>
            <person name="Hyodo S Kuraku.S."/>
        </authorList>
    </citation>
    <scope>NUCLEOTIDE SEQUENCE [LARGE SCALE GENOMIC DNA]</scope>
</reference>
<evidence type="ECO:0000256" key="2">
    <source>
        <dbReference type="SAM" id="Phobius"/>
    </source>
</evidence>
<evidence type="ECO:0000313" key="4">
    <source>
        <dbReference type="EMBL" id="GCC28973.1"/>
    </source>
</evidence>
<keyword evidence="2" id="KW-0812">Transmembrane</keyword>
<dbReference type="OMA" id="DQHPLCN"/>
<feature type="transmembrane region" description="Helical" evidence="2">
    <location>
        <begin position="12"/>
        <end position="32"/>
    </location>
</feature>
<dbReference type="EMBL" id="BEZZ01000228">
    <property type="protein sequence ID" value="GCC28973.1"/>
    <property type="molecule type" value="Genomic_DNA"/>
</dbReference>
<feature type="domain" description="NXPE C-terminal" evidence="3">
    <location>
        <begin position="348"/>
        <end position="572"/>
    </location>
</feature>
<sequence length="577" mass="66111">MDLQKTTLPCYIHRSLFILLVLMTVLMLILNLHIIRYDKYSISGSDSKWRSYPTPKFYSAMRQKTEPRNLHWTDRLLQCGYQNHSFTSEERSEGTFLMKMIEWPTPPNSAVPFQKSSDPSRVRFVILNSAKTFYVGDQLQVMLQMSDFDGHPKRYGGDYLQARIHTPALKAGSAGTVVDNENGIYYINFNLSWSGKVEVSVLLVHPSEGIQTLKRLRQERPERVYFKSTFKYRGNSETTVCNLYLPPSKPLCNFTDPRTGEPWFCYKPKKLPCSARINHFKGGYEKNLLIGEEDHYFQSAINIKRPILPSSAGYIMVEPSPHAAPPLGECVQGQPMVSPSGFYYQDQWMSTTCNIHHFDTPAKITGCLHGKSVFLFGDSTVRQWFEYLTEFIPGLKIFDLHNPKNIGPHLAVDLEHNILVEYHPHGPPIRFNTVSSQDLHYIANELDEIKGGKGTVIAITLWSHFSTFPVEVYIRRLQNIRRSILQLQGRSPDTVVVLKTANVQALPGDVSLYNSDWYSYQLDILMRKMFTGINVAFVDAWEMTIAHYLPHNLHPERIIVKNEIDVLLSYVCSSGNK</sequence>
<keyword evidence="2" id="KW-1133">Transmembrane helix</keyword>
<keyword evidence="2" id="KW-0472">Membrane</keyword>
<dbReference type="Gene3D" id="2.60.40.10">
    <property type="entry name" value="Immunoglobulins"/>
    <property type="match status" value="1"/>
</dbReference>
<protein>
    <recommendedName>
        <fullName evidence="3">NXPE C-terminal domain-containing protein</fullName>
    </recommendedName>
</protein>